<evidence type="ECO:0000313" key="2">
    <source>
        <dbReference type="EMBL" id="NCD68733.1"/>
    </source>
</evidence>
<dbReference type="EMBL" id="WWEO01000039">
    <property type="protein sequence ID" value="NCD68733.1"/>
    <property type="molecule type" value="Genomic_DNA"/>
</dbReference>
<proteinExistence type="predicted"/>
<keyword evidence="3" id="KW-1185">Reference proteome</keyword>
<reference evidence="2" key="2">
    <citation type="submission" date="2020-10" db="EMBL/GenBank/DDBJ databases">
        <title>Mucilaginibacter sp. nov., isolated from soil.</title>
        <authorList>
            <person name="Jeon C.O."/>
        </authorList>
    </citation>
    <scope>NUCLEOTIDE SEQUENCE</scope>
    <source>
        <strain evidence="2">R11</strain>
    </source>
</reference>
<evidence type="ECO:0000313" key="3">
    <source>
        <dbReference type="Proteomes" id="UP000638732"/>
    </source>
</evidence>
<dbReference type="Proteomes" id="UP000638732">
    <property type="component" value="Unassembled WGS sequence"/>
</dbReference>
<feature type="transmembrane region" description="Helical" evidence="1">
    <location>
        <begin position="90"/>
        <end position="115"/>
    </location>
</feature>
<keyword evidence="1" id="KW-0472">Membrane</keyword>
<reference evidence="2" key="1">
    <citation type="submission" date="2020-01" db="EMBL/GenBank/DDBJ databases">
        <authorList>
            <person name="Seo Y.L."/>
        </authorList>
    </citation>
    <scope>NUCLEOTIDE SEQUENCE</scope>
    <source>
        <strain evidence="2">R11</strain>
    </source>
</reference>
<dbReference type="RefSeq" id="WP_166584752.1">
    <property type="nucleotide sequence ID" value="NZ_WWEO01000039.1"/>
</dbReference>
<sequence>MRVKQIVQTPSISNDGRSFRLVDNYPNQLNKTDLHYQPYAYINNGKKDGVENNDSATSVYSIMRLSLLTTTFRMMKRVLLRIWDLTKSTLYFVFAVLKFMWSALEFIALFIKFFFTQKHWTN</sequence>
<name>A0A965ZCY3_9SPHI</name>
<evidence type="ECO:0000256" key="1">
    <source>
        <dbReference type="SAM" id="Phobius"/>
    </source>
</evidence>
<accession>A0A965ZCY3</accession>
<keyword evidence="1" id="KW-1133">Transmembrane helix</keyword>
<organism evidence="2 3">
    <name type="scientific">Mucilaginibacter agri</name>
    <dbReference type="NCBI Taxonomy" id="2695265"/>
    <lineage>
        <taxon>Bacteria</taxon>
        <taxon>Pseudomonadati</taxon>
        <taxon>Bacteroidota</taxon>
        <taxon>Sphingobacteriia</taxon>
        <taxon>Sphingobacteriales</taxon>
        <taxon>Sphingobacteriaceae</taxon>
        <taxon>Mucilaginibacter</taxon>
    </lineage>
</organism>
<gene>
    <name evidence="2" type="ORF">GSY63_05140</name>
</gene>
<keyword evidence="1" id="KW-0812">Transmembrane</keyword>
<comment type="caution">
    <text evidence="2">The sequence shown here is derived from an EMBL/GenBank/DDBJ whole genome shotgun (WGS) entry which is preliminary data.</text>
</comment>
<dbReference type="AlphaFoldDB" id="A0A965ZCY3"/>
<protein>
    <submittedName>
        <fullName evidence="2">Uncharacterized protein</fullName>
    </submittedName>
</protein>